<organism evidence="2 3">
    <name type="scientific">Toxocara canis</name>
    <name type="common">Canine roundworm</name>
    <dbReference type="NCBI Taxonomy" id="6265"/>
    <lineage>
        <taxon>Eukaryota</taxon>
        <taxon>Metazoa</taxon>
        <taxon>Ecdysozoa</taxon>
        <taxon>Nematoda</taxon>
        <taxon>Chromadorea</taxon>
        <taxon>Rhabditida</taxon>
        <taxon>Spirurina</taxon>
        <taxon>Ascaridomorpha</taxon>
        <taxon>Ascaridoidea</taxon>
        <taxon>Toxocaridae</taxon>
        <taxon>Toxocara</taxon>
    </lineage>
</organism>
<evidence type="ECO:0000313" key="3">
    <source>
        <dbReference type="WBParaSite" id="TCNE_0000595301-mRNA-1"/>
    </source>
</evidence>
<dbReference type="EMBL" id="UYWY01019415">
    <property type="protein sequence ID" value="VDM37216.1"/>
    <property type="molecule type" value="Genomic_DNA"/>
</dbReference>
<dbReference type="AlphaFoldDB" id="A0A183UBT3"/>
<protein>
    <submittedName>
        <fullName evidence="1 3">Uncharacterized protein</fullName>
    </submittedName>
</protein>
<keyword evidence="2" id="KW-1185">Reference proteome</keyword>
<dbReference type="WBParaSite" id="TCNE_0000595301-mRNA-1">
    <property type="protein sequence ID" value="TCNE_0000595301-mRNA-1"/>
    <property type="gene ID" value="TCNE_0000595301"/>
</dbReference>
<evidence type="ECO:0000313" key="1">
    <source>
        <dbReference type="EMBL" id="VDM37216.1"/>
    </source>
</evidence>
<evidence type="ECO:0000313" key="2">
    <source>
        <dbReference type="Proteomes" id="UP000050794"/>
    </source>
</evidence>
<dbReference type="Proteomes" id="UP000050794">
    <property type="component" value="Unassembled WGS sequence"/>
</dbReference>
<reference evidence="3" key="1">
    <citation type="submission" date="2016-06" db="UniProtKB">
        <authorList>
            <consortium name="WormBaseParasite"/>
        </authorList>
    </citation>
    <scope>IDENTIFICATION</scope>
</reference>
<accession>A0A183UBT3</accession>
<sequence>MASLLDFSGRSKFLAHFTFRLGRSMALYEERRVTPKLKFDFCVRGACSRDLFMSAACSLTAQLRAFASILATATRCSIWTSWRQLCVRVDQRQCGQPPGPSVEGRSA</sequence>
<proteinExistence type="predicted"/>
<gene>
    <name evidence="1" type="ORF">TCNE_LOCUS5953</name>
</gene>
<name>A0A183UBT3_TOXCA</name>
<reference evidence="1 2" key="2">
    <citation type="submission" date="2018-11" db="EMBL/GenBank/DDBJ databases">
        <authorList>
            <consortium name="Pathogen Informatics"/>
        </authorList>
    </citation>
    <scope>NUCLEOTIDE SEQUENCE [LARGE SCALE GENOMIC DNA]</scope>
</reference>